<dbReference type="Proteomes" id="UP000325134">
    <property type="component" value="Unassembled WGS sequence"/>
</dbReference>
<evidence type="ECO:0008006" key="4">
    <source>
        <dbReference type="Google" id="ProtNLM"/>
    </source>
</evidence>
<feature type="transmembrane region" description="Helical" evidence="1">
    <location>
        <begin position="68"/>
        <end position="91"/>
    </location>
</feature>
<dbReference type="AlphaFoldDB" id="A0A1M4SKZ5"/>
<keyword evidence="1" id="KW-0472">Membrane</keyword>
<feature type="transmembrane region" description="Helical" evidence="1">
    <location>
        <begin position="97"/>
        <end position="115"/>
    </location>
</feature>
<feature type="transmembrane region" description="Helical" evidence="1">
    <location>
        <begin position="37"/>
        <end position="56"/>
    </location>
</feature>
<accession>A0A1M4SKZ5</accession>
<evidence type="ECO:0000256" key="1">
    <source>
        <dbReference type="SAM" id="Phobius"/>
    </source>
</evidence>
<evidence type="ECO:0000313" key="3">
    <source>
        <dbReference type="Proteomes" id="UP000325134"/>
    </source>
</evidence>
<gene>
    <name evidence="2" type="ORF">SAMN05444279_101165</name>
</gene>
<dbReference type="OrthoDB" id="129082at2"/>
<organism evidence="2 3">
    <name type="scientific">Ruegeria intermedia</name>
    <dbReference type="NCBI Taxonomy" id="996115"/>
    <lineage>
        <taxon>Bacteria</taxon>
        <taxon>Pseudomonadati</taxon>
        <taxon>Pseudomonadota</taxon>
        <taxon>Alphaproteobacteria</taxon>
        <taxon>Rhodobacterales</taxon>
        <taxon>Roseobacteraceae</taxon>
        <taxon>Ruegeria</taxon>
    </lineage>
</organism>
<evidence type="ECO:0000313" key="2">
    <source>
        <dbReference type="EMBL" id="SHE32855.1"/>
    </source>
</evidence>
<keyword evidence="1" id="KW-1133">Transmembrane helix</keyword>
<reference evidence="2 3" key="1">
    <citation type="submission" date="2016-11" db="EMBL/GenBank/DDBJ databases">
        <authorList>
            <person name="Varghese N."/>
            <person name="Submissions S."/>
        </authorList>
    </citation>
    <scope>NUCLEOTIDE SEQUENCE [LARGE SCALE GENOMIC DNA]</scope>
    <source>
        <strain evidence="2 3">DSM 29341</strain>
    </source>
</reference>
<keyword evidence="1" id="KW-0812">Transmembrane</keyword>
<feature type="transmembrane region" description="Helical" evidence="1">
    <location>
        <begin position="12"/>
        <end position="31"/>
    </location>
</feature>
<keyword evidence="3" id="KW-1185">Reference proteome</keyword>
<dbReference type="EMBL" id="FQVK01000001">
    <property type="protein sequence ID" value="SHE32855.1"/>
    <property type="molecule type" value="Genomic_DNA"/>
</dbReference>
<dbReference type="RefSeq" id="WP_149774166.1">
    <property type="nucleotide sequence ID" value="NZ_FQVK01000001.1"/>
</dbReference>
<sequence>MSLRFVTRTIHAYLDYPVALALMGLPFLLGLGASNPIALWLSVATGVAAFVLTVLTDHHLGVWRVLPYRFHLAVDLLVGLTFLFAPSLFGFTGLDAVYYWLNGAAVVAVISLSAPDQTATA</sequence>
<proteinExistence type="predicted"/>
<name>A0A1M4SKZ5_9RHOB</name>
<protein>
    <recommendedName>
        <fullName evidence="4">SPW repeat-containing protein</fullName>
    </recommendedName>
</protein>